<comment type="caution">
    <text evidence="1">The sequence shown here is derived from an EMBL/GenBank/DDBJ whole genome shotgun (WGS) entry which is preliminary data.</text>
</comment>
<sequence>MPTVRVDEHELADWCQRHLGSRVAEVLFAVQHLSAVRGVRLEDGRSVVVKVRADSARLTACAAVQRHLFRAGFACPEPLAGPLPLGGFAASAEVLVPDGEIATLENDTVSRHARLLADLVRLAPPAAGVGNLSPAPPWVAWDHGELGLWPAADDRDEDLNAVQTAPWLDEVALAVRRRLEMFDGGEKIVGHGDFEAQNIRWHGPAGGGEPLAVHDWDSVIATSEPLLAGFAAAVWPAGMKGFAQATVPQTEAFLGAYQRARGISWSDDALGAAWAAGLWVLAFNAKKASIDGVESLSQSEAAERLTRGGS</sequence>
<dbReference type="Proteomes" id="UP000612899">
    <property type="component" value="Unassembled WGS sequence"/>
</dbReference>
<evidence type="ECO:0000313" key="2">
    <source>
        <dbReference type="Proteomes" id="UP000612899"/>
    </source>
</evidence>
<dbReference type="EMBL" id="BONY01000105">
    <property type="protein sequence ID" value="GIH10736.1"/>
    <property type="molecule type" value="Genomic_DNA"/>
</dbReference>
<dbReference type="SUPFAM" id="SSF56112">
    <property type="entry name" value="Protein kinase-like (PK-like)"/>
    <property type="match status" value="1"/>
</dbReference>
<dbReference type="Gene3D" id="3.90.1200.10">
    <property type="match status" value="1"/>
</dbReference>
<organism evidence="1 2">
    <name type="scientific">Rhizocola hellebori</name>
    <dbReference type="NCBI Taxonomy" id="1392758"/>
    <lineage>
        <taxon>Bacteria</taxon>
        <taxon>Bacillati</taxon>
        <taxon>Actinomycetota</taxon>
        <taxon>Actinomycetes</taxon>
        <taxon>Micromonosporales</taxon>
        <taxon>Micromonosporaceae</taxon>
        <taxon>Rhizocola</taxon>
    </lineage>
</organism>
<protein>
    <recommendedName>
        <fullName evidence="3">Aminoglycoside phosphotransferase domain-containing protein</fullName>
    </recommendedName>
</protein>
<keyword evidence="2" id="KW-1185">Reference proteome</keyword>
<evidence type="ECO:0000313" key="1">
    <source>
        <dbReference type="EMBL" id="GIH10736.1"/>
    </source>
</evidence>
<dbReference type="InterPro" id="IPR011009">
    <property type="entry name" value="Kinase-like_dom_sf"/>
</dbReference>
<gene>
    <name evidence="1" type="ORF">Rhe02_88030</name>
</gene>
<accession>A0A8J3VM18</accession>
<dbReference type="AlphaFoldDB" id="A0A8J3VM18"/>
<name>A0A8J3VM18_9ACTN</name>
<proteinExistence type="predicted"/>
<reference evidence="1" key="1">
    <citation type="submission" date="2021-01" db="EMBL/GenBank/DDBJ databases">
        <title>Whole genome shotgun sequence of Rhizocola hellebori NBRC 109834.</title>
        <authorList>
            <person name="Komaki H."/>
            <person name="Tamura T."/>
        </authorList>
    </citation>
    <scope>NUCLEOTIDE SEQUENCE</scope>
    <source>
        <strain evidence="1">NBRC 109834</strain>
    </source>
</reference>
<evidence type="ECO:0008006" key="3">
    <source>
        <dbReference type="Google" id="ProtNLM"/>
    </source>
</evidence>
<dbReference type="RefSeq" id="WP_203914455.1">
    <property type="nucleotide sequence ID" value="NZ_BONY01000105.1"/>
</dbReference>